<feature type="transmembrane region" description="Helical" evidence="8">
    <location>
        <begin position="174"/>
        <end position="192"/>
    </location>
</feature>
<evidence type="ECO:0000256" key="7">
    <source>
        <dbReference type="ARBA" id="ARBA00023136"/>
    </source>
</evidence>
<dbReference type="PANTHER" id="PTHR30269:SF37">
    <property type="entry name" value="MEMBRANE TRANSPORTER PROTEIN"/>
    <property type="match status" value="1"/>
</dbReference>
<evidence type="ECO:0000256" key="6">
    <source>
        <dbReference type="ARBA" id="ARBA00022989"/>
    </source>
</evidence>
<dbReference type="InterPro" id="IPR002781">
    <property type="entry name" value="TM_pro_TauE-like"/>
</dbReference>
<comment type="subcellular location">
    <subcellularLocation>
        <location evidence="1 8">Cell membrane</location>
        <topology evidence="1 8">Multi-pass membrane protein</topology>
    </subcellularLocation>
</comment>
<dbReference type="STRING" id="1217970.SAMN05444002_1798"/>
<dbReference type="PANTHER" id="PTHR30269">
    <property type="entry name" value="TRANSMEMBRANE PROTEIN YFCA"/>
    <property type="match status" value="1"/>
</dbReference>
<feature type="transmembrane region" description="Helical" evidence="8">
    <location>
        <begin position="137"/>
        <end position="162"/>
    </location>
</feature>
<feature type="transmembrane region" description="Helical" evidence="8">
    <location>
        <begin position="13"/>
        <end position="31"/>
    </location>
</feature>
<dbReference type="OrthoDB" id="9795324at2"/>
<evidence type="ECO:0000256" key="1">
    <source>
        <dbReference type="ARBA" id="ARBA00004651"/>
    </source>
</evidence>
<keyword evidence="10" id="KW-1185">Reference proteome</keyword>
<dbReference type="AlphaFoldDB" id="A0A1N6FMM4"/>
<gene>
    <name evidence="9" type="ORF">SAMN05444002_1798</name>
</gene>
<evidence type="ECO:0000256" key="5">
    <source>
        <dbReference type="ARBA" id="ARBA00022692"/>
    </source>
</evidence>
<evidence type="ECO:0000313" key="10">
    <source>
        <dbReference type="Proteomes" id="UP000184932"/>
    </source>
</evidence>
<dbReference type="RefSeq" id="WP_074255895.1">
    <property type="nucleotide sequence ID" value="NZ_FSRL01000001.1"/>
</dbReference>
<organism evidence="9 10">
    <name type="scientific">Vannielia litorea</name>
    <dbReference type="NCBI Taxonomy" id="1217970"/>
    <lineage>
        <taxon>Bacteria</taxon>
        <taxon>Pseudomonadati</taxon>
        <taxon>Pseudomonadota</taxon>
        <taxon>Alphaproteobacteria</taxon>
        <taxon>Rhodobacterales</taxon>
        <taxon>Paracoccaceae</taxon>
        <taxon>Vannielia</taxon>
    </lineage>
</organism>
<feature type="transmembrane region" description="Helical" evidence="8">
    <location>
        <begin position="229"/>
        <end position="249"/>
    </location>
</feature>
<comment type="similarity">
    <text evidence="2 8">Belongs to the 4-toluene sulfonate uptake permease (TSUP) (TC 2.A.102) family.</text>
</comment>
<dbReference type="InterPro" id="IPR052017">
    <property type="entry name" value="TSUP"/>
</dbReference>
<keyword evidence="6 8" id="KW-1133">Transmembrane helix</keyword>
<accession>A0A1N6FMM4</accession>
<evidence type="ECO:0000256" key="3">
    <source>
        <dbReference type="ARBA" id="ARBA00022448"/>
    </source>
</evidence>
<dbReference type="Pfam" id="PF01925">
    <property type="entry name" value="TauE"/>
    <property type="match status" value="1"/>
</dbReference>
<reference evidence="10" key="1">
    <citation type="submission" date="2016-11" db="EMBL/GenBank/DDBJ databases">
        <authorList>
            <person name="Varghese N."/>
            <person name="Submissions S."/>
        </authorList>
    </citation>
    <scope>NUCLEOTIDE SEQUENCE [LARGE SCALE GENOMIC DNA]</scope>
    <source>
        <strain evidence="10">DSM 29440</strain>
    </source>
</reference>
<feature type="transmembrane region" description="Helical" evidence="8">
    <location>
        <begin position="198"/>
        <end position="217"/>
    </location>
</feature>
<dbReference type="Proteomes" id="UP000184932">
    <property type="component" value="Unassembled WGS sequence"/>
</dbReference>
<protein>
    <recommendedName>
        <fullName evidence="8">Probable membrane transporter protein</fullName>
    </recommendedName>
</protein>
<sequence length="251" mass="26184">MIEAFREAWALEGFWWLVAIIGLAGLVRGFAGFGTGMVFIPLASIFLPPLAVMAAVIAVDVAGSAPVLPRAIRDVRGRDLGWMLAGCVLALPLGTYALTASDPAVFRWGVSGLSLALVALLISGWRHHVDLGPKGLAGVGVASGFLGGFVGMPGPPVVLAYLGGQYRPERVRATTLLFMLSFVAMLGVVFALRGVLSWPGIALGLLLIPPYVAGNLAGQALFDPEKARLYRAVAYAVFIASALAGLPIFGD</sequence>
<dbReference type="GO" id="GO:0005886">
    <property type="term" value="C:plasma membrane"/>
    <property type="evidence" value="ECO:0007669"/>
    <property type="project" value="UniProtKB-SubCell"/>
</dbReference>
<keyword evidence="5 8" id="KW-0812">Transmembrane</keyword>
<keyword evidence="7 8" id="KW-0472">Membrane</keyword>
<keyword evidence="3" id="KW-0813">Transport</keyword>
<evidence type="ECO:0000313" key="9">
    <source>
        <dbReference type="EMBL" id="SIN96539.1"/>
    </source>
</evidence>
<evidence type="ECO:0000256" key="8">
    <source>
        <dbReference type="RuleBase" id="RU363041"/>
    </source>
</evidence>
<name>A0A1N6FMM4_9RHOB</name>
<feature type="transmembrane region" description="Helical" evidence="8">
    <location>
        <begin position="105"/>
        <end position="125"/>
    </location>
</feature>
<feature type="transmembrane region" description="Helical" evidence="8">
    <location>
        <begin position="79"/>
        <end position="98"/>
    </location>
</feature>
<proteinExistence type="inferred from homology"/>
<evidence type="ECO:0000256" key="4">
    <source>
        <dbReference type="ARBA" id="ARBA00022475"/>
    </source>
</evidence>
<evidence type="ECO:0000256" key="2">
    <source>
        <dbReference type="ARBA" id="ARBA00009142"/>
    </source>
</evidence>
<keyword evidence="4 8" id="KW-1003">Cell membrane</keyword>
<feature type="transmembrane region" description="Helical" evidence="8">
    <location>
        <begin position="38"/>
        <end position="59"/>
    </location>
</feature>
<dbReference type="EMBL" id="FSRL01000001">
    <property type="protein sequence ID" value="SIN96539.1"/>
    <property type="molecule type" value="Genomic_DNA"/>
</dbReference>